<gene>
    <name evidence="6" type="ORF">CUJ84_Chr001959</name>
</gene>
<dbReference type="AlphaFoldDB" id="A0A2K9Z251"/>
<dbReference type="Gene3D" id="1.20.120.1630">
    <property type="match status" value="1"/>
</dbReference>
<protein>
    <submittedName>
        <fullName evidence="6">Nickel-cobalt-cadmium resistance protein (Modular protein)</fullName>
    </submittedName>
</protein>
<comment type="subcellular location">
    <subcellularLocation>
        <location evidence="1">Endomembrane system</location>
        <topology evidence="1">Multi-pass membrane protein</topology>
    </subcellularLocation>
</comment>
<feature type="transmembrane region" description="Helical" evidence="5">
    <location>
        <begin position="20"/>
        <end position="39"/>
    </location>
</feature>
<dbReference type="Proteomes" id="UP000238523">
    <property type="component" value="Chromosome"/>
</dbReference>
<dbReference type="EMBL" id="CP025012">
    <property type="protein sequence ID" value="AUW42329.1"/>
    <property type="molecule type" value="Genomic_DNA"/>
</dbReference>
<organism evidence="6 7">
    <name type="scientific">Rhizobium leguminosarum</name>
    <dbReference type="NCBI Taxonomy" id="384"/>
    <lineage>
        <taxon>Bacteria</taxon>
        <taxon>Pseudomonadati</taxon>
        <taxon>Pseudomonadota</taxon>
        <taxon>Alphaproteobacteria</taxon>
        <taxon>Hyphomicrobiales</taxon>
        <taxon>Rhizobiaceae</taxon>
        <taxon>Rhizobium/Agrobacterium group</taxon>
        <taxon>Rhizobium</taxon>
    </lineage>
</organism>
<reference evidence="6 7" key="1">
    <citation type="submission" date="2017-11" db="EMBL/GenBank/DDBJ databases">
        <title>Complete genome of Rhizobium leguminosarum Norway, an ineffective micro-symbiont.</title>
        <authorList>
            <person name="Hoffrichter A."/>
            <person name="Liang J."/>
            <person name="Brachmann A."/>
            <person name="Marin M."/>
        </authorList>
    </citation>
    <scope>NUCLEOTIDE SEQUENCE [LARGE SCALE GENOMIC DNA]</scope>
    <source>
        <strain evidence="6 7">Norway</strain>
    </source>
</reference>
<keyword evidence="2 5" id="KW-0812">Transmembrane</keyword>
<feature type="transmembrane region" description="Helical" evidence="5">
    <location>
        <begin position="92"/>
        <end position="124"/>
    </location>
</feature>
<evidence type="ECO:0000256" key="1">
    <source>
        <dbReference type="ARBA" id="ARBA00004127"/>
    </source>
</evidence>
<feature type="transmembrane region" description="Helical" evidence="5">
    <location>
        <begin position="45"/>
        <end position="71"/>
    </location>
</feature>
<dbReference type="GO" id="GO:0012505">
    <property type="term" value="C:endomembrane system"/>
    <property type="evidence" value="ECO:0007669"/>
    <property type="project" value="UniProtKB-SubCell"/>
</dbReference>
<keyword evidence="4 5" id="KW-0472">Membrane</keyword>
<evidence type="ECO:0000313" key="6">
    <source>
        <dbReference type="EMBL" id="AUW42329.1"/>
    </source>
</evidence>
<evidence type="ECO:0000313" key="7">
    <source>
        <dbReference type="Proteomes" id="UP000238523"/>
    </source>
</evidence>
<proteinExistence type="predicted"/>
<keyword evidence="3 5" id="KW-1133">Transmembrane helix</keyword>
<evidence type="ECO:0000256" key="2">
    <source>
        <dbReference type="ARBA" id="ARBA00022692"/>
    </source>
</evidence>
<evidence type="ECO:0000256" key="4">
    <source>
        <dbReference type="ARBA" id="ARBA00023136"/>
    </source>
</evidence>
<sequence length="274" mass="31045">MMAYTTSSDRPFKQKRRIWAFWVLTVAFVTFQLIAHPGFGPESLFLTLLAQLGTLLIAFGIIGRIWSTIYIGGRKNSALVTQGPYSITRNPLYLFSLCMISGVCLVFGSLLITAIFTLLAYLVFRYTAKREAVYLSHLFAEPYAEYARRTPLFWPNFSNFEWGQAPVISNRALLVTSRDSLFTVAMIPFSELVEYLRESGFLAMAIIVRKRLADGVRPEVPWHKRLELGYWPAFSDAGQCLGEPVERVNIVHFGRLEKRGQRRPCPSTALATGE</sequence>
<name>A0A2K9Z251_RHILE</name>
<evidence type="ECO:0000256" key="3">
    <source>
        <dbReference type="ARBA" id="ARBA00022989"/>
    </source>
</evidence>
<dbReference type="Pfam" id="PF04191">
    <property type="entry name" value="PEMT"/>
    <property type="match status" value="1"/>
</dbReference>
<dbReference type="InterPro" id="IPR007318">
    <property type="entry name" value="Phopholipid_MeTrfase"/>
</dbReference>
<evidence type="ECO:0000256" key="5">
    <source>
        <dbReference type="SAM" id="Phobius"/>
    </source>
</evidence>
<accession>A0A2K9Z251</accession>